<comment type="caution">
    <text evidence="4">The sequence shown here is derived from an EMBL/GenBank/DDBJ whole genome shotgun (WGS) entry which is preliminary data.</text>
</comment>
<dbReference type="PANTHER" id="PTHR35936">
    <property type="entry name" value="MEMBRANE-BOUND LYTIC MUREIN TRANSGLYCOSYLASE F"/>
    <property type="match status" value="1"/>
</dbReference>
<evidence type="ECO:0000256" key="1">
    <source>
        <dbReference type="ARBA" id="ARBA00022729"/>
    </source>
</evidence>
<evidence type="ECO:0000313" key="5">
    <source>
        <dbReference type="Proteomes" id="UP001462640"/>
    </source>
</evidence>
<organism evidence="4 5">
    <name type="scientific">Roseateles flavus</name>
    <dbReference type="NCBI Taxonomy" id="3149041"/>
    <lineage>
        <taxon>Bacteria</taxon>
        <taxon>Pseudomonadati</taxon>
        <taxon>Pseudomonadota</taxon>
        <taxon>Betaproteobacteria</taxon>
        <taxon>Burkholderiales</taxon>
        <taxon>Sphaerotilaceae</taxon>
        <taxon>Roseateles</taxon>
    </lineage>
</organism>
<dbReference type="Pfam" id="PF00497">
    <property type="entry name" value="SBP_bac_3"/>
    <property type="match status" value="1"/>
</dbReference>
<feature type="signal peptide" evidence="2">
    <location>
        <begin position="1"/>
        <end position="24"/>
    </location>
</feature>
<evidence type="ECO:0000313" key="4">
    <source>
        <dbReference type="EMBL" id="MEO3712712.1"/>
    </source>
</evidence>
<reference evidence="4 5" key="1">
    <citation type="submission" date="2024-05" db="EMBL/GenBank/DDBJ databases">
        <title>Roseateles sp. 2.12 16S ribosomal RNA gene Genome sequencing and assembly.</title>
        <authorList>
            <person name="Woo H."/>
        </authorList>
    </citation>
    <scope>NUCLEOTIDE SEQUENCE [LARGE SCALE GENOMIC DNA]</scope>
    <source>
        <strain evidence="4 5">2.12</strain>
    </source>
</reference>
<dbReference type="InterPro" id="IPR001638">
    <property type="entry name" value="Solute-binding_3/MltF_N"/>
</dbReference>
<protein>
    <submittedName>
        <fullName evidence="4">Transporter substrate-binding domain-containing protein</fullName>
    </submittedName>
</protein>
<dbReference type="PANTHER" id="PTHR35936:SF19">
    <property type="entry name" value="AMINO-ACID-BINDING PROTEIN YXEM-RELATED"/>
    <property type="match status" value="1"/>
</dbReference>
<sequence length="252" mass="28457">MRAVLALATALAPLLALRAGPAFGEPADAGEPPLRLYYYERPPFHYTDDQGRVTGLFADTTEQILHRAGLRFEWVRMPANRILLALRKEPEVACSPAWYATPQRQADFWFSKPILRDKPLIALLRADFPLEPGTTARDFFQSPKVRLLLKQNFSQGAYMNALIARMPPAQVQQVSLEVPAMVQMLKRNRADAIITTAEEAGIFVRQAGYPMSEFLVVQFPDVPAEEYRYILCKRSMSAQVRQRIDEAIPALP</sequence>
<feature type="domain" description="Solute-binding protein family 3/N-terminal" evidence="3">
    <location>
        <begin position="40"/>
        <end position="122"/>
    </location>
</feature>
<dbReference type="RefSeq" id="WP_347608577.1">
    <property type="nucleotide sequence ID" value="NZ_JBDPZC010000003.1"/>
</dbReference>
<name>A0ABV0GCC7_9BURK</name>
<evidence type="ECO:0000256" key="2">
    <source>
        <dbReference type="SAM" id="SignalP"/>
    </source>
</evidence>
<accession>A0ABV0GCC7</accession>
<dbReference type="EMBL" id="JBDPZC010000003">
    <property type="protein sequence ID" value="MEO3712712.1"/>
    <property type="molecule type" value="Genomic_DNA"/>
</dbReference>
<evidence type="ECO:0000259" key="3">
    <source>
        <dbReference type="Pfam" id="PF00497"/>
    </source>
</evidence>
<dbReference type="SUPFAM" id="SSF53850">
    <property type="entry name" value="Periplasmic binding protein-like II"/>
    <property type="match status" value="1"/>
</dbReference>
<gene>
    <name evidence="4" type="ORF">ABDJ40_08015</name>
</gene>
<proteinExistence type="predicted"/>
<keyword evidence="1 2" id="KW-0732">Signal</keyword>
<dbReference type="Gene3D" id="3.40.190.10">
    <property type="entry name" value="Periplasmic binding protein-like II"/>
    <property type="match status" value="2"/>
</dbReference>
<dbReference type="Proteomes" id="UP001462640">
    <property type="component" value="Unassembled WGS sequence"/>
</dbReference>
<feature type="chain" id="PRO_5047378583" evidence="2">
    <location>
        <begin position="25"/>
        <end position="252"/>
    </location>
</feature>
<keyword evidence="5" id="KW-1185">Reference proteome</keyword>